<evidence type="ECO:0000313" key="8">
    <source>
        <dbReference type="EMBL" id="MBB3939864.1"/>
    </source>
</evidence>
<evidence type="ECO:0000256" key="3">
    <source>
        <dbReference type="ARBA" id="ARBA00022692"/>
    </source>
</evidence>
<dbReference type="GO" id="GO:0016020">
    <property type="term" value="C:membrane"/>
    <property type="evidence" value="ECO:0007669"/>
    <property type="project" value="UniProtKB-SubCell"/>
</dbReference>
<gene>
    <name evidence="8" type="ORF">GGR39_001514</name>
</gene>
<evidence type="ECO:0000256" key="2">
    <source>
        <dbReference type="ARBA" id="ARBA00010265"/>
    </source>
</evidence>
<dbReference type="Pfam" id="PF03743">
    <property type="entry name" value="TrbI"/>
    <property type="match status" value="1"/>
</dbReference>
<dbReference type="EMBL" id="JACIDY010000003">
    <property type="protein sequence ID" value="MBB3939864.1"/>
    <property type="molecule type" value="Genomic_DNA"/>
</dbReference>
<reference evidence="8 9" key="1">
    <citation type="submission" date="2020-08" db="EMBL/GenBank/DDBJ databases">
        <title>Genomic Encyclopedia of Type Strains, Phase IV (KMG-IV): sequencing the most valuable type-strain genomes for metagenomic binning, comparative biology and taxonomic classification.</title>
        <authorList>
            <person name="Goeker M."/>
        </authorList>
    </citation>
    <scope>NUCLEOTIDE SEQUENCE [LARGE SCALE GENOMIC DNA]</scope>
    <source>
        <strain evidence="8 9">DSM 27568</strain>
    </source>
</reference>
<sequence length="364" mass="36809">MAPNSALRERFNKDDARDPRESGGAQVIDLATRNVLPTVSQRKKGDGLGLAAGVAIVALLGGVTLWSMDAARNAKPEETVAAPVATAPVVPAAAITPVPQPTIVSPSVAPAPLAAPAPQAVLSAQPGVMSSPQGNPAASPTVVFDAAGAPAQAVADGKIDFKGGTANDEFASRLGAMGGGSASAKRSFDPATTVTQGTLIPAVLETAIDTDVPGFVRAIVSTDVKSFDGRTVLVPRSSRLIGQYKSGLSAGQKRAYVIWTRLIRPDGVSADLGSPAIAFGGETGLAGKVNSHFFERFGSAMLLSVLGGLPNLIGSNSSVVVGGGSTAASTAVQQGGQVGPTVRVRQGEPIRVFTAKDLDFSKVK</sequence>
<evidence type="ECO:0000256" key="5">
    <source>
        <dbReference type="ARBA" id="ARBA00023136"/>
    </source>
</evidence>
<evidence type="ECO:0000256" key="6">
    <source>
        <dbReference type="SAM" id="MobiDB-lite"/>
    </source>
</evidence>
<feature type="region of interest" description="Disordered" evidence="6">
    <location>
        <begin position="1"/>
        <end position="26"/>
    </location>
</feature>
<dbReference type="RefSeq" id="WP_183616572.1">
    <property type="nucleotide sequence ID" value="NZ_JACIDY010000003.1"/>
</dbReference>
<evidence type="ECO:0000256" key="1">
    <source>
        <dbReference type="ARBA" id="ARBA00004167"/>
    </source>
</evidence>
<comment type="caution">
    <text evidence="8">The sequence shown here is derived from an EMBL/GenBank/DDBJ whole genome shotgun (WGS) entry which is preliminary data.</text>
</comment>
<keyword evidence="3 7" id="KW-0812">Transmembrane</keyword>
<dbReference type="AlphaFoldDB" id="A0A7W6C1C5"/>
<keyword evidence="5 7" id="KW-0472">Membrane</keyword>
<dbReference type="CDD" id="cd16429">
    <property type="entry name" value="VirB10"/>
    <property type="match status" value="1"/>
</dbReference>
<evidence type="ECO:0000313" key="9">
    <source>
        <dbReference type="Proteomes" id="UP000561459"/>
    </source>
</evidence>
<dbReference type="InterPro" id="IPR005498">
    <property type="entry name" value="T4SS_VirB10/TraB/TrbI"/>
</dbReference>
<feature type="compositionally biased region" description="Basic and acidic residues" evidence="6">
    <location>
        <begin position="7"/>
        <end position="21"/>
    </location>
</feature>
<dbReference type="InterPro" id="IPR042217">
    <property type="entry name" value="T4SS_VirB10/TrbI"/>
</dbReference>
<comment type="subcellular location">
    <subcellularLocation>
        <location evidence="1">Membrane</location>
        <topology evidence="1">Single-pass membrane protein</topology>
    </subcellularLocation>
</comment>
<proteinExistence type="inferred from homology"/>
<comment type="similarity">
    <text evidence="2">Belongs to the TrbI/VirB10 family.</text>
</comment>
<keyword evidence="4 7" id="KW-1133">Transmembrane helix</keyword>
<accession>A0A7W6C1C5</accession>
<dbReference type="Gene3D" id="2.40.128.260">
    <property type="entry name" value="Type IV secretion system, VirB10/TraB/TrbI"/>
    <property type="match status" value="1"/>
</dbReference>
<evidence type="ECO:0000256" key="7">
    <source>
        <dbReference type="SAM" id="Phobius"/>
    </source>
</evidence>
<evidence type="ECO:0000256" key="4">
    <source>
        <dbReference type="ARBA" id="ARBA00022989"/>
    </source>
</evidence>
<name>A0A7W6C1C5_9SPHN</name>
<keyword evidence="9" id="KW-1185">Reference proteome</keyword>
<organism evidence="8 9">
    <name type="scientific">Novosphingobium fluoreni</name>
    <dbReference type="NCBI Taxonomy" id="1391222"/>
    <lineage>
        <taxon>Bacteria</taxon>
        <taxon>Pseudomonadati</taxon>
        <taxon>Pseudomonadota</taxon>
        <taxon>Alphaproteobacteria</taxon>
        <taxon>Sphingomonadales</taxon>
        <taxon>Sphingomonadaceae</taxon>
        <taxon>Novosphingobium</taxon>
    </lineage>
</organism>
<feature type="transmembrane region" description="Helical" evidence="7">
    <location>
        <begin position="48"/>
        <end position="68"/>
    </location>
</feature>
<protein>
    <submittedName>
        <fullName evidence="8">Type IV secretion system protein VirB10</fullName>
    </submittedName>
</protein>
<dbReference type="Proteomes" id="UP000561459">
    <property type="component" value="Unassembled WGS sequence"/>
</dbReference>